<dbReference type="VEuPathDB" id="CryptoDB:cand_036060"/>
<dbReference type="OrthoDB" id="9985637at2759"/>
<evidence type="ECO:0000313" key="4">
    <source>
        <dbReference type="Proteomes" id="UP000186804"/>
    </source>
</evidence>
<reference evidence="3 4" key="1">
    <citation type="submission" date="2016-10" db="EMBL/GenBank/DDBJ databases">
        <title>Reductive evolution of mitochondrial metabolism and differential evolution of invasion-related proteins in Cryptosporidium.</title>
        <authorList>
            <person name="Liu S."/>
            <person name="Roellig D.M."/>
            <person name="Guo Y."/>
            <person name="Li N."/>
            <person name="Frace M.A."/>
            <person name="Tang K."/>
            <person name="Zhang L."/>
            <person name="Feng Y."/>
            <person name="Xiao L."/>
        </authorList>
    </citation>
    <scope>NUCLEOTIDE SEQUENCE [LARGE SCALE GENOMIC DNA]</scope>
    <source>
        <strain evidence="3">30847</strain>
    </source>
</reference>
<name>A0A1J4MXD1_9CRYT</name>
<keyword evidence="4" id="KW-1185">Reference proteome</keyword>
<dbReference type="RefSeq" id="XP_067070025.1">
    <property type="nucleotide sequence ID" value="XM_067213832.1"/>
</dbReference>
<evidence type="ECO:0000256" key="1">
    <source>
        <dbReference type="ARBA" id="ARBA00007191"/>
    </source>
</evidence>
<accession>A0A1J4MXD1</accession>
<organism evidence="3 4">
    <name type="scientific">Cryptosporidium andersoni</name>
    <dbReference type="NCBI Taxonomy" id="117008"/>
    <lineage>
        <taxon>Eukaryota</taxon>
        <taxon>Sar</taxon>
        <taxon>Alveolata</taxon>
        <taxon>Apicomplexa</taxon>
        <taxon>Conoidasida</taxon>
        <taxon>Coccidia</taxon>
        <taxon>Eucoccidiorida</taxon>
        <taxon>Eimeriorina</taxon>
        <taxon>Cryptosporidiidae</taxon>
        <taxon>Cryptosporidium</taxon>
    </lineage>
</organism>
<dbReference type="Gene3D" id="3.30.450.30">
    <property type="entry name" value="Dynein light chain 2a, cytoplasmic"/>
    <property type="match status" value="1"/>
</dbReference>
<proteinExistence type="inferred from homology"/>
<gene>
    <name evidence="3" type="ORF">cand_036060</name>
</gene>
<dbReference type="AlphaFoldDB" id="A0A1J4MXD1"/>
<dbReference type="EMBL" id="LRBS01000007">
    <property type="protein sequence ID" value="OII78179.1"/>
    <property type="molecule type" value="Genomic_DNA"/>
</dbReference>
<dbReference type="Proteomes" id="UP000186804">
    <property type="component" value="Unassembled WGS sequence"/>
</dbReference>
<comment type="caution">
    <text evidence="3">The sequence shown here is derived from an EMBL/GenBank/DDBJ whole genome shotgun (WGS) entry which is preliminary data.</text>
</comment>
<dbReference type="PANTHER" id="PTHR10779">
    <property type="entry name" value="DYNEIN LIGHT CHAIN ROADBLOCK"/>
    <property type="match status" value="1"/>
</dbReference>
<feature type="domain" description="Roadblock/LAMTOR2" evidence="2">
    <location>
        <begin position="10"/>
        <end position="99"/>
    </location>
</feature>
<dbReference type="GeneID" id="92367790"/>
<evidence type="ECO:0000259" key="2">
    <source>
        <dbReference type="SMART" id="SM00960"/>
    </source>
</evidence>
<dbReference type="SUPFAM" id="SSF103196">
    <property type="entry name" value="Roadblock/LC7 domain"/>
    <property type="match status" value="1"/>
</dbReference>
<dbReference type="Pfam" id="PF03259">
    <property type="entry name" value="Robl_LC7"/>
    <property type="match status" value="1"/>
</dbReference>
<comment type="similarity">
    <text evidence="1">Belongs to the GAMAD family.</text>
</comment>
<dbReference type="InterPro" id="IPR004942">
    <property type="entry name" value="Roadblock/LAMTOR2_dom"/>
</dbReference>
<protein>
    <submittedName>
        <fullName evidence="3">Roadblock LC7 domain-containing protein</fullName>
    </submittedName>
</protein>
<dbReference type="SMART" id="SM00960">
    <property type="entry name" value="Robl_LC7"/>
    <property type="match status" value="1"/>
</dbReference>
<evidence type="ECO:0000313" key="3">
    <source>
        <dbReference type="EMBL" id="OII78179.1"/>
    </source>
</evidence>
<sequence>MKENLKTDDLESTLSRIKGRKGVIGVIILDIDGSPLVSTFDNKTTQLYTNNIYNIIKSANFLGKSAVDPLDEIQLIRLHFKKHTILVAPDKRFIFLTVQETNDSYYNGEITHETSKDNI</sequence>